<dbReference type="EMBL" id="LXPE01000005">
    <property type="protein sequence ID" value="OBA28168.1"/>
    <property type="molecule type" value="Genomic_DNA"/>
</dbReference>
<name>A0A1B7THM0_9ASCO</name>
<accession>A0A1B7THM0</accession>
<dbReference type="OrthoDB" id="3972888at2759"/>
<comment type="caution">
    <text evidence="1">The sequence shown here is derived from an EMBL/GenBank/DDBJ whole genome shotgun (WGS) entry which is preliminary data.</text>
</comment>
<protein>
    <recommendedName>
        <fullName evidence="3">DNase I-like protein</fullName>
    </recommendedName>
</protein>
<organism evidence="1 2">
    <name type="scientific">Hanseniaspora valbyensis NRRL Y-1626</name>
    <dbReference type="NCBI Taxonomy" id="766949"/>
    <lineage>
        <taxon>Eukaryota</taxon>
        <taxon>Fungi</taxon>
        <taxon>Dikarya</taxon>
        <taxon>Ascomycota</taxon>
        <taxon>Saccharomycotina</taxon>
        <taxon>Saccharomycetes</taxon>
        <taxon>Saccharomycodales</taxon>
        <taxon>Saccharomycodaceae</taxon>
        <taxon>Hanseniaspora</taxon>
    </lineage>
</organism>
<dbReference type="Gene3D" id="3.60.10.10">
    <property type="entry name" value="Endonuclease/exonuclease/phosphatase"/>
    <property type="match status" value="1"/>
</dbReference>
<dbReference type="AlphaFoldDB" id="A0A1B7THM0"/>
<reference evidence="2" key="1">
    <citation type="journal article" date="2016" name="Proc. Natl. Acad. Sci. U.S.A.">
        <title>Comparative genomics of biotechnologically important yeasts.</title>
        <authorList>
            <person name="Riley R."/>
            <person name="Haridas S."/>
            <person name="Wolfe K.H."/>
            <person name="Lopes M.R."/>
            <person name="Hittinger C.T."/>
            <person name="Goeker M."/>
            <person name="Salamov A.A."/>
            <person name="Wisecaver J.H."/>
            <person name="Long T.M."/>
            <person name="Calvey C.H."/>
            <person name="Aerts A.L."/>
            <person name="Barry K.W."/>
            <person name="Choi C."/>
            <person name="Clum A."/>
            <person name="Coughlan A.Y."/>
            <person name="Deshpande S."/>
            <person name="Douglass A.P."/>
            <person name="Hanson S.J."/>
            <person name="Klenk H.-P."/>
            <person name="LaButti K.M."/>
            <person name="Lapidus A."/>
            <person name="Lindquist E.A."/>
            <person name="Lipzen A.M."/>
            <person name="Meier-Kolthoff J.P."/>
            <person name="Ohm R.A."/>
            <person name="Otillar R.P."/>
            <person name="Pangilinan J.L."/>
            <person name="Peng Y."/>
            <person name="Rokas A."/>
            <person name="Rosa C.A."/>
            <person name="Scheuner C."/>
            <person name="Sibirny A.A."/>
            <person name="Slot J.C."/>
            <person name="Stielow J.B."/>
            <person name="Sun H."/>
            <person name="Kurtzman C.P."/>
            <person name="Blackwell M."/>
            <person name="Grigoriev I.V."/>
            <person name="Jeffries T.W."/>
        </authorList>
    </citation>
    <scope>NUCLEOTIDE SEQUENCE [LARGE SCALE GENOMIC DNA]</scope>
    <source>
        <strain evidence="2">NRRL Y-1626</strain>
    </source>
</reference>
<dbReference type="Proteomes" id="UP000092321">
    <property type="component" value="Unassembled WGS sequence"/>
</dbReference>
<proteinExistence type="predicted"/>
<evidence type="ECO:0000313" key="2">
    <source>
        <dbReference type="Proteomes" id="UP000092321"/>
    </source>
</evidence>
<dbReference type="InterPro" id="IPR036691">
    <property type="entry name" value="Endo/exonu/phosph_ase_sf"/>
</dbReference>
<evidence type="ECO:0000313" key="1">
    <source>
        <dbReference type="EMBL" id="OBA28168.1"/>
    </source>
</evidence>
<gene>
    <name evidence="1" type="ORF">HANVADRAFT_51875</name>
</gene>
<dbReference type="SUPFAM" id="SSF56219">
    <property type="entry name" value="DNase I-like"/>
    <property type="match status" value="1"/>
</dbReference>
<sequence>MLLYRNNELPLVAKDNIRIISYNIDHGDDFNNESNNILRETLKTLLYNENNNSIPKFIFLQECTQDILEFLSELLLDDSNFNMIYSKKIINDKTRKYNNFEYFIIIYNNIAGNIELRHNELIDINSTDLLTELEKNVLIDTPIGKNKSISLYRKLLDSNKLLVQHVQFKLENNEFINFYNVHLSSKPYLNFIQAYMLKKYLSIHHLHGKELVVILGDFNNKFNSYSLHLLKQNIDINEFNHLDLKLKNKSSKLRNINKVTNTDYLYENVTDKLLLIKDKLGGVINKTIDHILYEKSNMKLISYTNDMHIEYKHDNTPSDHFYVDCLFKLSNIRI</sequence>
<evidence type="ECO:0008006" key="3">
    <source>
        <dbReference type="Google" id="ProtNLM"/>
    </source>
</evidence>
<keyword evidence="2" id="KW-1185">Reference proteome</keyword>